<evidence type="ECO:0000256" key="4">
    <source>
        <dbReference type="ARBA" id="ARBA00023002"/>
    </source>
</evidence>
<feature type="domain" description="NADH:flavin oxidoreductase/NADH oxidase N-terminal" evidence="5">
    <location>
        <begin position="255"/>
        <end position="496"/>
    </location>
</feature>
<evidence type="ECO:0000259" key="5">
    <source>
        <dbReference type="Pfam" id="PF00724"/>
    </source>
</evidence>
<dbReference type="InterPro" id="IPR051799">
    <property type="entry name" value="NADH_flavin_oxidoreductase"/>
</dbReference>
<comment type="similarity">
    <text evidence="1">Belongs to the NADH:flavin oxidoreductase/NADH oxidase family.</text>
</comment>
<dbReference type="InterPro" id="IPR001155">
    <property type="entry name" value="OxRdtase_FMN_N"/>
</dbReference>
<dbReference type="PANTHER" id="PTHR43656">
    <property type="entry name" value="BINDING OXIDOREDUCTASE, PUTATIVE (AFU_ORTHOLOGUE AFUA_2G08260)-RELATED"/>
    <property type="match status" value="1"/>
</dbReference>
<dbReference type="SUPFAM" id="SSF51395">
    <property type="entry name" value="FMN-linked oxidoreductases"/>
    <property type="match status" value="1"/>
</dbReference>
<accession>A0A8H7HAQ1</accession>
<dbReference type="Gene3D" id="3.20.20.70">
    <property type="entry name" value="Aldolase class I"/>
    <property type="match status" value="1"/>
</dbReference>
<keyword evidence="3" id="KW-0288">FMN</keyword>
<evidence type="ECO:0000256" key="3">
    <source>
        <dbReference type="ARBA" id="ARBA00022643"/>
    </source>
</evidence>
<dbReference type="AlphaFoldDB" id="A0A8H7HAQ1"/>
<comment type="caution">
    <text evidence="6">The sequence shown here is derived from an EMBL/GenBank/DDBJ whole genome shotgun (WGS) entry which is preliminary data.</text>
</comment>
<dbReference type="PANTHER" id="PTHR43656:SF5">
    <property type="entry name" value="NADH:FLAVIN OXIDOREDUCTASE_NADH OXIDASE N-TERMINAL DOMAIN-CONTAINING PROTEIN"/>
    <property type="match status" value="1"/>
</dbReference>
<organism evidence="6 7">
    <name type="scientific">Rhizoctonia solani</name>
    <dbReference type="NCBI Taxonomy" id="456999"/>
    <lineage>
        <taxon>Eukaryota</taxon>
        <taxon>Fungi</taxon>
        <taxon>Dikarya</taxon>
        <taxon>Basidiomycota</taxon>
        <taxon>Agaricomycotina</taxon>
        <taxon>Agaricomycetes</taxon>
        <taxon>Cantharellales</taxon>
        <taxon>Ceratobasidiaceae</taxon>
        <taxon>Rhizoctonia</taxon>
    </lineage>
</organism>
<keyword evidence="2" id="KW-0285">Flavoprotein</keyword>
<dbReference type="InterPro" id="IPR013785">
    <property type="entry name" value="Aldolase_TIM"/>
</dbReference>
<evidence type="ECO:0000256" key="1">
    <source>
        <dbReference type="ARBA" id="ARBA00005979"/>
    </source>
</evidence>
<keyword evidence="4" id="KW-0560">Oxidoreductase</keyword>
<name>A0A8H7HAQ1_9AGAM</name>
<protein>
    <submittedName>
        <fullName evidence="6">Oxidoreductase</fullName>
    </submittedName>
</protein>
<dbReference type="GO" id="GO:0016491">
    <property type="term" value="F:oxidoreductase activity"/>
    <property type="evidence" value="ECO:0007669"/>
    <property type="project" value="UniProtKB-KW"/>
</dbReference>
<evidence type="ECO:0000313" key="7">
    <source>
        <dbReference type="Proteomes" id="UP000650582"/>
    </source>
</evidence>
<proteinExistence type="inferred from homology"/>
<dbReference type="Pfam" id="PF00724">
    <property type="entry name" value="Oxidored_FMN"/>
    <property type="match status" value="1"/>
</dbReference>
<dbReference type="GO" id="GO:0010181">
    <property type="term" value="F:FMN binding"/>
    <property type="evidence" value="ECO:0007669"/>
    <property type="project" value="InterPro"/>
</dbReference>
<evidence type="ECO:0000256" key="2">
    <source>
        <dbReference type="ARBA" id="ARBA00022630"/>
    </source>
</evidence>
<sequence>MSPSLSLPARTHSAVNLLSQHETRVMGNCSKSSAFSQYHTHPDSFFSHTPSLVSFFISSHFQPIFVLKALPFILSSIMPLSMDSIPHYTLTEVVVVGIVAEVLLYGLISLYNGRKQLTPVVPHSQSCGLVTEKQTVSETPYCLRDGIYLPFSGKRVPNRLVKAPMTERVCVFDRETEVSHGKPNSALFRLYEEWSRGQYGMVITGNVLVDKHHLEAVGNPIIDRSLPSQPSTCTEDTPHPYTSAYAELALNARKHSHSTLVIAQLNHPGSHSSDKLTPVPVSPSGVMAAPAMGETYNRPRALTELEIWDIIDRFAYASYTLFLAGFDGVQLHAAHGYLLTQFLSPLTNLRTDAWGGALEGRAKIMLEIVNAIRCRCPSSFSISVKLNSQDFLVGGFTADDSLALCVLLEQHNVDFVEISGGTYDSMLDAFTHSRESTRKREAYFIEFSEKLRRQLTNTKVVLTGGFKTAGGMAQAIDDGACDFVGLARTTAAEPRIGASILATRTTRARPTLIPDHIGLQTGAAFVQIKDIGEGREATDFSKPEEATKFLTALGIVA</sequence>
<evidence type="ECO:0000313" key="6">
    <source>
        <dbReference type="EMBL" id="KAF8682355.1"/>
    </source>
</evidence>
<dbReference type="Proteomes" id="UP000650582">
    <property type="component" value="Unassembled WGS sequence"/>
</dbReference>
<gene>
    <name evidence="6" type="ORF">RHS04_02847</name>
</gene>
<dbReference type="EMBL" id="JACYCC010000035">
    <property type="protein sequence ID" value="KAF8682355.1"/>
    <property type="molecule type" value="Genomic_DNA"/>
</dbReference>
<reference evidence="6" key="1">
    <citation type="submission" date="2020-09" db="EMBL/GenBank/DDBJ databases">
        <title>Comparative genome analyses of four rice-infecting Rhizoctonia solani isolates reveal extensive enrichment of homogalacturonan modification genes.</title>
        <authorList>
            <person name="Lee D.-Y."/>
            <person name="Jeon J."/>
            <person name="Kim K.-T."/>
            <person name="Cheong K."/>
            <person name="Song H."/>
            <person name="Choi G."/>
            <person name="Ko J."/>
            <person name="Opiyo S.O."/>
            <person name="Zuo S."/>
            <person name="Madhav S."/>
            <person name="Lee Y.-H."/>
            <person name="Wang G.-L."/>
        </authorList>
    </citation>
    <scope>NUCLEOTIDE SEQUENCE</scope>
    <source>
        <strain evidence="6">AG1-IA YN-7</strain>
    </source>
</reference>